<organism evidence="2 3">
    <name type="scientific">Tenacibaculum phage pT24</name>
    <dbReference type="NCBI Taxonomy" id="1880590"/>
    <lineage>
        <taxon>Viruses</taxon>
        <taxon>Duplodnaviria</taxon>
        <taxon>Heunggongvirae</taxon>
        <taxon>Uroviricota</taxon>
        <taxon>Caudoviricetes</taxon>
        <taxon>Kungbxnavirus</taxon>
        <taxon>Kungbxnavirus pT24</taxon>
    </lineage>
</organism>
<evidence type="ECO:0000313" key="3">
    <source>
        <dbReference type="Proteomes" id="UP000224877"/>
    </source>
</evidence>
<keyword evidence="3" id="KW-1185">Reference proteome</keyword>
<dbReference type="EMBL" id="LC168164">
    <property type="protein sequence ID" value="BAV39261.1"/>
    <property type="molecule type" value="Genomic_DNA"/>
</dbReference>
<protein>
    <submittedName>
        <fullName evidence="2">Terminase large subunit</fullName>
    </submittedName>
</protein>
<proteinExistence type="predicted"/>
<sequence length="622" mass="72569">MQRVQAHKKVSKKKSKPQQPAKFDPTIIQKGADSPIDMVWTTETVDIATDNIKNGRKTHSPFFDWNINRKKADVVFKPTKEEVEEYFICMNNLHHFAEEQCKLKNGSGVGHIKLRDYQDAQLRAFLEEPSRRHIMLWSRQAAKTTSSCIYILWEMTFQNNKLTAILGNKLDTSKEVLTKIKEIYELLPFYMKAGIVGWNEKVISFDNKCVIIARPCTKDALNGLSVYILYIDEFAFCFDGDRQKQEEFLSQAQPTLAAVDNSILIITSTPNGKDLFFELYNKAEKGLTTFKPSKVYWWQIPKRDKEWAKRMISEIGLEKFKVQFELSFDATMDKLLNPSTMRKLDKISRDFVDWRHRFQHDFLNDYVCDGINALRISPFIAKKIEHKENKNYYINIADLAEGLGGDSDYTTNHTMRITHKMIDGKPYIYFVQDMVFESNTTSLDDFSEFMCDLHTKILNQEQTRYLFEANKYGDYHRLTILNIGDENFDRELYPETFFKFRRSADSNRMTVGLLTNRAIKPLSVKAFKKSMEKGLFRIYDSKTIRQITNFQKDEKGNFCAEVGHDDLVTPLLHLAWLVSVNPPSLRELIEDYLASNGFNFNEINYLVDLKDDSKYAQKMIEN</sequence>
<accession>A0A1B4XWS1</accession>
<dbReference type="InterPro" id="IPR027417">
    <property type="entry name" value="P-loop_NTPase"/>
</dbReference>
<evidence type="ECO:0000313" key="2">
    <source>
        <dbReference type="EMBL" id="BAV39261.1"/>
    </source>
</evidence>
<dbReference type="Proteomes" id="UP000224877">
    <property type="component" value="Segment"/>
</dbReference>
<name>A0A1B4XWS1_9CAUD</name>
<gene>
    <name evidence="2" type="ORF">BPT24_136</name>
</gene>
<dbReference type="Gene3D" id="3.30.420.240">
    <property type="match status" value="1"/>
</dbReference>
<dbReference type="Pfam" id="PF03237">
    <property type="entry name" value="Terminase_6N"/>
    <property type="match status" value="1"/>
</dbReference>
<evidence type="ECO:0000256" key="1">
    <source>
        <dbReference type="SAM" id="MobiDB-lite"/>
    </source>
</evidence>
<feature type="region of interest" description="Disordered" evidence="1">
    <location>
        <begin position="1"/>
        <end position="28"/>
    </location>
</feature>
<dbReference type="Gene3D" id="3.40.50.300">
    <property type="entry name" value="P-loop containing nucleotide triphosphate hydrolases"/>
    <property type="match status" value="1"/>
</dbReference>
<reference evidence="2 3" key="1">
    <citation type="submission" date="2016-07" db="EMBL/GenBank/DDBJ databases">
        <title>Characterization of three bacteriophages infecting bacteria isolated from shrimp culture pond water.</title>
        <authorList>
            <person name="Khoa H.V."/>
        </authorList>
    </citation>
    <scope>NUCLEOTIDE SEQUENCE [LARGE SCALE GENOMIC DNA]</scope>
</reference>
<feature type="compositionally biased region" description="Basic residues" evidence="1">
    <location>
        <begin position="1"/>
        <end position="16"/>
    </location>
</feature>